<protein>
    <submittedName>
        <fullName evidence="2">Uncharacterized protein</fullName>
    </submittedName>
</protein>
<feature type="compositionally biased region" description="Low complexity" evidence="1">
    <location>
        <begin position="370"/>
        <end position="381"/>
    </location>
</feature>
<organism evidence="2 3">
    <name type="scientific">Fomitopsis schrenkii</name>
    <name type="common">Brown rot fungus</name>
    <dbReference type="NCBI Taxonomy" id="2126942"/>
    <lineage>
        <taxon>Eukaryota</taxon>
        <taxon>Fungi</taxon>
        <taxon>Dikarya</taxon>
        <taxon>Basidiomycota</taxon>
        <taxon>Agaricomycotina</taxon>
        <taxon>Agaricomycetes</taxon>
        <taxon>Polyporales</taxon>
        <taxon>Fomitopsis</taxon>
    </lineage>
</organism>
<dbReference type="InParanoid" id="S8EN27"/>
<dbReference type="EMBL" id="KE504123">
    <property type="protein sequence ID" value="EPT05588.1"/>
    <property type="molecule type" value="Genomic_DNA"/>
</dbReference>
<accession>S8EN27</accession>
<evidence type="ECO:0000313" key="2">
    <source>
        <dbReference type="EMBL" id="EPT05588.1"/>
    </source>
</evidence>
<keyword evidence="3" id="KW-1185">Reference proteome</keyword>
<proteinExistence type="predicted"/>
<feature type="compositionally biased region" description="Polar residues" evidence="1">
    <location>
        <begin position="419"/>
        <end position="433"/>
    </location>
</feature>
<gene>
    <name evidence="2" type="ORF">FOMPIDRAFT_83240</name>
</gene>
<sequence length="519" mass="55652">MWLAPRTSLAYIILAKKLWTLTNSSLLSIQRRLFTFSSSFKSSSVLPSFYMNFVQRCAAVVSFVRPGGHITEPAIYNIEIPTKDERSLSHDAVTATIIGNIWTVVGGSIVVAQVERVPYDPDEPPILRPLESVSAATARSSPILLNKAILDPNHFDYETFDKCYSSEENLNSVGVTLQLHVYAHQRHHEYLLRQDGSLLPYSKIHDHIALMSGHHTQPTARGLHDGPGAEDVYPKDMGIDPMETIGTLPSYYEEEPQTEVQKKPGSRARSAGNKVKTEALASSPIKAPPSRRASPKKAAAPTTLKRAASPRKPVSRAASPKKAAATKPVSASASAASLPTPFPTVNRPPVSAPSRTQSSFGVAPTSLPGSSATPVPASSSSQGPPVRHTRSATREGTMAPPVTPPLPGRRMASARPAGAQSTTAGHQAPNETQAAAVPRPLPAYVPPASQPVAGPSSSRMEHVPKIEHDPTGPRNVASSFAQAFHQWPMPVLVPAAWVQRQPYPGPANTQAYEKMGEQS</sequence>
<feature type="region of interest" description="Disordered" evidence="1">
    <location>
        <begin position="250"/>
        <end position="476"/>
    </location>
</feature>
<dbReference type="AlphaFoldDB" id="S8EN27"/>
<evidence type="ECO:0000313" key="3">
    <source>
        <dbReference type="Proteomes" id="UP000015241"/>
    </source>
</evidence>
<reference evidence="2 3" key="1">
    <citation type="journal article" date="2012" name="Science">
        <title>The Paleozoic origin of enzymatic lignin decomposition reconstructed from 31 fungal genomes.</title>
        <authorList>
            <person name="Floudas D."/>
            <person name="Binder M."/>
            <person name="Riley R."/>
            <person name="Barry K."/>
            <person name="Blanchette R.A."/>
            <person name="Henrissat B."/>
            <person name="Martinez A.T."/>
            <person name="Otillar R."/>
            <person name="Spatafora J.W."/>
            <person name="Yadav J.S."/>
            <person name="Aerts A."/>
            <person name="Benoit I."/>
            <person name="Boyd A."/>
            <person name="Carlson A."/>
            <person name="Copeland A."/>
            <person name="Coutinho P.M."/>
            <person name="de Vries R.P."/>
            <person name="Ferreira P."/>
            <person name="Findley K."/>
            <person name="Foster B."/>
            <person name="Gaskell J."/>
            <person name="Glotzer D."/>
            <person name="Gorecki P."/>
            <person name="Heitman J."/>
            <person name="Hesse C."/>
            <person name="Hori C."/>
            <person name="Igarashi K."/>
            <person name="Jurgens J.A."/>
            <person name="Kallen N."/>
            <person name="Kersten P."/>
            <person name="Kohler A."/>
            <person name="Kuees U."/>
            <person name="Kumar T.K.A."/>
            <person name="Kuo A."/>
            <person name="LaButti K."/>
            <person name="Larrondo L.F."/>
            <person name="Lindquist E."/>
            <person name="Ling A."/>
            <person name="Lombard V."/>
            <person name="Lucas S."/>
            <person name="Lundell T."/>
            <person name="Martin R."/>
            <person name="McLaughlin D.J."/>
            <person name="Morgenstern I."/>
            <person name="Morin E."/>
            <person name="Murat C."/>
            <person name="Nagy L.G."/>
            <person name="Nolan M."/>
            <person name="Ohm R.A."/>
            <person name="Patyshakuliyeva A."/>
            <person name="Rokas A."/>
            <person name="Ruiz-Duenas F.J."/>
            <person name="Sabat G."/>
            <person name="Salamov A."/>
            <person name="Samejima M."/>
            <person name="Schmutz J."/>
            <person name="Slot J.C."/>
            <person name="St John F."/>
            <person name="Stenlid J."/>
            <person name="Sun H."/>
            <person name="Sun S."/>
            <person name="Syed K."/>
            <person name="Tsang A."/>
            <person name="Wiebenga A."/>
            <person name="Young D."/>
            <person name="Pisabarro A."/>
            <person name="Eastwood D.C."/>
            <person name="Martin F."/>
            <person name="Cullen D."/>
            <person name="Grigoriev I.V."/>
            <person name="Hibbett D.S."/>
        </authorList>
    </citation>
    <scope>NUCLEOTIDE SEQUENCE</scope>
    <source>
        <strain evidence="3">FP-58527</strain>
    </source>
</reference>
<dbReference type="Proteomes" id="UP000015241">
    <property type="component" value="Unassembled WGS sequence"/>
</dbReference>
<dbReference type="HOGENOM" id="CLU_546332_0_0_1"/>
<feature type="compositionally biased region" description="Basic and acidic residues" evidence="1">
    <location>
        <begin position="459"/>
        <end position="471"/>
    </location>
</feature>
<name>S8EN27_FOMSC</name>
<feature type="compositionally biased region" description="Low complexity" evidence="1">
    <location>
        <begin position="315"/>
        <end position="339"/>
    </location>
</feature>
<evidence type="ECO:0000256" key="1">
    <source>
        <dbReference type="SAM" id="MobiDB-lite"/>
    </source>
</evidence>
<feature type="compositionally biased region" description="Pro residues" evidence="1">
    <location>
        <begin position="439"/>
        <end position="449"/>
    </location>
</feature>
<dbReference type="OrthoDB" id="10541823at2759"/>